<evidence type="ECO:0000313" key="1">
    <source>
        <dbReference type="EMBL" id="PAU95766.1"/>
    </source>
</evidence>
<sequence length="1540" mass="172631">MFVAVVLSGIVIGVLQLDVTQNYLEGRIERQIGQTYKAELNIGDIDGFLPFQMSLYDVALLHSGEADGDTLVSVKQIDSKIDVWGLLQNKLTIVGFSLQSPEVNLRSNEKGRLVLLERRPEAEKRRRLEGEPWLGRIEIIAPNVSIENGNVHLEAETDRHQIGNLPTSFSLKNINASLFVDWSEMQRYLDIESFFAESDNLQVENISASGQLYNDNRFLEFNSFYLTLGSSQFVLNGEIDGVNLLDPNVTEQLKAAQYDLDVRSEEIDLKDIADFVANTPELEKPLSIDFRTEGSADSLWIDRAELGIGESYVNLNGIIKNVIDRQNLSYELRFEGVNLRNEDLTQLLDSLAIPNNKELQSLAISGQANGSLQSVTGDFSLSSTLGTLEVEGETQLVEPFNYKGTLVGKELDIAPFFAERVDTTALNFDARLEGKGFRLDEAVSDLNATFTNSRVGSHQFERLNYSSNLDSQVWNQKYEYRNKDELLQGSSSVNFSDDEQTLAIEGNAGNINLADFFTENMVAETALNFDYSVEVQGFDPDRIQGKANLDIAPSVIDGDTVRAHQLYMDLNSPDASTRQFRLTSSLLDLNISGEVTPADVISQTRFWSSYLKNRFDSEILMIQPILADSLKDSPQDKNVVVDGNMQTKDLGLLKKYLPQFPSLYAESDVTFNVNTDGTRLLFSAEMTSDTLAYNNFNFRDANTQFTASFRSDRTLSEFSSIDWEADISRIETESVNLDSTTFDLSVKQDSVYFTQHVGAISDDAQFDMDLRSQISDSAITVSVQEFFVGNDLYSWVNEQTPQLQFFRSGEVDFDDFSFQNRNEYFRLQGRLSPDRSDSLTYTLRDINLKRISDLIKGKIDFAGVLNGSLVTKSLTRQPTIQGDLNVNRFRMNNRLVGDVRFNSKYNPDEEQFDTRIDILTDSTKYEDYLESNDGIGQDIRLDGYFVTPNPEVRQDTVYHFDANFNEVDLWFLAVIADNVFAEVEGQASGTGSITGNLEDYDFQSQFETKNVFARPEFLNTNYFLSGPVQFNKDEGVVLDSLNVMDTKGGTGTIWGTVDLNDFDPITYLDLSLDMNRLQFLNSNMDPDVPFYGNVSGTGLVRLSGSNTDMYMRTENPVQVTSDSEVSIPLLEETELQESGKFIRFVDSFNEVDKKSESAVERTTRESEMAEEALEQALENLTFTERFDLDLRFNASENLSVNLIFDPVTGEVLTAQGTGQLRITMQDQDVQMFGQYNINGGNYQFVTGEIISRRLQLESGGTIVWEGPPDNARLDISAVYNARPNVSTLLNGDGLSDQNQNGSQQVPVDLIVEINGTLNSVENNYYFRLPSTMELSSNSTLQYTLNQINRDEQQKLLQATSILFTGQFIPTQGMGSGTATLSQNLTRGSTYVNPFLSNQVSSLLSNQINTLLNSDVSRLDIDFNLNAYNEVDLGIALRLYNDRLIFRREGQITGGGPQSTPGDRIGDLNATYRIRKGLSLTAFHRQDQALNSIQASPQAGDVTPYVDGLGVESKVQFNTWKELMNRIKGIFGLNKDSANNE</sequence>
<evidence type="ECO:0008006" key="3">
    <source>
        <dbReference type="Google" id="ProtNLM"/>
    </source>
</evidence>
<protein>
    <recommendedName>
        <fullName evidence="3">AsmA domain-containing protein</fullName>
    </recommendedName>
</protein>
<dbReference type="Proteomes" id="UP000218831">
    <property type="component" value="Unassembled WGS sequence"/>
</dbReference>
<dbReference type="EMBL" id="NSKE01000001">
    <property type="protein sequence ID" value="PAU95766.1"/>
    <property type="molecule type" value="Genomic_DNA"/>
</dbReference>
<accession>A0A2A2GDN4</accession>
<reference evidence="1 2" key="1">
    <citation type="submission" date="2017-08" db="EMBL/GenBank/DDBJ databases">
        <title>Aliifodinibius alkalisoli sp. nov., isolated from saline alkaline soil.</title>
        <authorList>
            <person name="Liu D."/>
            <person name="Zhang G."/>
        </authorList>
    </citation>
    <scope>NUCLEOTIDE SEQUENCE [LARGE SCALE GENOMIC DNA]</scope>
    <source>
        <strain evidence="1 2">WN023</strain>
    </source>
</reference>
<keyword evidence="2" id="KW-1185">Reference proteome</keyword>
<comment type="caution">
    <text evidence="1">The sequence shown here is derived from an EMBL/GenBank/DDBJ whole genome shotgun (WGS) entry which is preliminary data.</text>
</comment>
<organism evidence="1 2">
    <name type="scientific">Fodinibius salipaludis</name>
    <dbReference type="NCBI Taxonomy" id="2032627"/>
    <lineage>
        <taxon>Bacteria</taxon>
        <taxon>Pseudomonadati</taxon>
        <taxon>Balneolota</taxon>
        <taxon>Balneolia</taxon>
        <taxon>Balneolales</taxon>
        <taxon>Balneolaceae</taxon>
        <taxon>Fodinibius</taxon>
    </lineage>
</organism>
<dbReference type="PANTHER" id="PTHR30441">
    <property type="entry name" value="DUF748 DOMAIN-CONTAINING PROTEIN"/>
    <property type="match status" value="1"/>
</dbReference>
<name>A0A2A2GDN4_9BACT</name>
<evidence type="ECO:0000313" key="2">
    <source>
        <dbReference type="Proteomes" id="UP000218831"/>
    </source>
</evidence>
<gene>
    <name evidence="1" type="ORF">CK503_01520</name>
</gene>
<dbReference type="PANTHER" id="PTHR30441:SF8">
    <property type="entry name" value="DUF748 DOMAIN-CONTAINING PROTEIN"/>
    <property type="match status" value="1"/>
</dbReference>
<dbReference type="GO" id="GO:0090313">
    <property type="term" value="P:regulation of protein targeting to membrane"/>
    <property type="evidence" value="ECO:0007669"/>
    <property type="project" value="TreeGrafter"/>
</dbReference>
<proteinExistence type="predicted"/>
<dbReference type="InterPro" id="IPR052894">
    <property type="entry name" value="AsmA-related"/>
</dbReference>
<dbReference type="GO" id="GO:0005886">
    <property type="term" value="C:plasma membrane"/>
    <property type="evidence" value="ECO:0007669"/>
    <property type="project" value="TreeGrafter"/>
</dbReference>